<evidence type="ECO:0000256" key="3">
    <source>
        <dbReference type="ARBA" id="ARBA00022475"/>
    </source>
</evidence>
<dbReference type="Proteomes" id="UP000609531">
    <property type="component" value="Unassembled WGS sequence"/>
</dbReference>
<protein>
    <submittedName>
        <fullName evidence="8">LysE family translocator</fullName>
    </submittedName>
</protein>
<evidence type="ECO:0000313" key="9">
    <source>
        <dbReference type="Proteomes" id="UP000609531"/>
    </source>
</evidence>
<comment type="similarity">
    <text evidence="2">Belongs to the Rht family.</text>
</comment>
<evidence type="ECO:0000256" key="4">
    <source>
        <dbReference type="ARBA" id="ARBA00022692"/>
    </source>
</evidence>
<evidence type="ECO:0000256" key="1">
    <source>
        <dbReference type="ARBA" id="ARBA00004651"/>
    </source>
</evidence>
<dbReference type="InterPro" id="IPR001123">
    <property type="entry name" value="LeuE-type"/>
</dbReference>
<dbReference type="GO" id="GO:0005886">
    <property type="term" value="C:plasma membrane"/>
    <property type="evidence" value="ECO:0007669"/>
    <property type="project" value="UniProtKB-SubCell"/>
</dbReference>
<sequence>MLTFSTLILFVPAAALVAASPGANNLLSLGNGMRSGFAPTALSLSGRLAAFAILLALVIAGLGAVVAASEVAFTVIKWVGVGYLAFLGVKTWRARVVSHGPVKAGTPMSLARKEFAVAITNPKAMLLFTAFIPQFVDMSGSVASQLVALGALYLVIEFAMACGYALAGALLRRFELTAARQRLMNRISGGMMLGAAGLLATTAQRS</sequence>
<evidence type="ECO:0000313" key="8">
    <source>
        <dbReference type="EMBL" id="MBJ3777909.1"/>
    </source>
</evidence>
<keyword evidence="6 7" id="KW-0472">Membrane</keyword>
<accession>A0A934IUE3</accession>
<evidence type="ECO:0000256" key="7">
    <source>
        <dbReference type="SAM" id="Phobius"/>
    </source>
</evidence>
<dbReference type="EMBL" id="JAEKJA010000021">
    <property type="protein sequence ID" value="MBJ3777909.1"/>
    <property type="molecule type" value="Genomic_DNA"/>
</dbReference>
<feature type="transmembrane region" description="Helical" evidence="7">
    <location>
        <begin position="183"/>
        <end position="203"/>
    </location>
</feature>
<dbReference type="GO" id="GO:0042970">
    <property type="term" value="F:homoserine transmembrane transporter activity"/>
    <property type="evidence" value="ECO:0007669"/>
    <property type="project" value="TreeGrafter"/>
</dbReference>
<feature type="transmembrane region" description="Helical" evidence="7">
    <location>
        <begin position="115"/>
        <end position="136"/>
    </location>
</feature>
<comment type="caution">
    <text evidence="8">The sequence shown here is derived from an EMBL/GenBank/DDBJ whole genome shotgun (WGS) entry which is preliminary data.</text>
</comment>
<evidence type="ECO:0000256" key="5">
    <source>
        <dbReference type="ARBA" id="ARBA00022989"/>
    </source>
</evidence>
<feature type="transmembrane region" description="Helical" evidence="7">
    <location>
        <begin position="48"/>
        <end position="68"/>
    </location>
</feature>
<evidence type="ECO:0000256" key="2">
    <source>
        <dbReference type="ARBA" id="ARBA00007928"/>
    </source>
</evidence>
<dbReference type="PANTHER" id="PTHR30086:SF14">
    <property type="entry name" value="HOMOSERINE_HOMOSERINE LACTONE EFFLUX PROTEIN"/>
    <property type="match status" value="1"/>
</dbReference>
<dbReference type="PIRSF" id="PIRSF006324">
    <property type="entry name" value="LeuE"/>
    <property type="match status" value="1"/>
</dbReference>
<name>A0A934IUE3_9HYPH</name>
<evidence type="ECO:0000256" key="6">
    <source>
        <dbReference type="ARBA" id="ARBA00023136"/>
    </source>
</evidence>
<gene>
    <name evidence="8" type="ORF">JCR33_19555</name>
</gene>
<dbReference type="PANTHER" id="PTHR30086">
    <property type="entry name" value="ARGININE EXPORTER PROTEIN ARGO"/>
    <property type="match status" value="1"/>
</dbReference>
<keyword evidence="5 7" id="KW-1133">Transmembrane helix</keyword>
<keyword evidence="3" id="KW-1003">Cell membrane</keyword>
<dbReference type="Pfam" id="PF01810">
    <property type="entry name" value="LysE"/>
    <property type="match status" value="1"/>
</dbReference>
<feature type="transmembrane region" description="Helical" evidence="7">
    <location>
        <begin position="148"/>
        <end position="171"/>
    </location>
</feature>
<dbReference type="AlphaFoldDB" id="A0A934IUE3"/>
<keyword evidence="4 7" id="KW-0812">Transmembrane</keyword>
<proteinExistence type="inferred from homology"/>
<keyword evidence="9" id="KW-1185">Reference proteome</keyword>
<organism evidence="8 9">
    <name type="scientific">Acuticoccus mangrovi</name>
    <dbReference type="NCBI Taxonomy" id="2796142"/>
    <lineage>
        <taxon>Bacteria</taxon>
        <taxon>Pseudomonadati</taxon>
        <taxon>Pseudomonadota</taxon>
        <taxon>Alphaproteobacteria</taxon>
        <taxon>Hyphomicrobiales</taxon>
        <taxon>Amorphaceae</taxon>
        <taxon>Acuticoccus</taxon>
    </lineage>
</organism>
<dbReference type="RefSeq" id="WP_198883812.1">
    <property type="nucleotide sequence ID" value="NZ_JAEKJA010000021.1"/>
</dbReference>
<reference evidence="8" key="1">
    <citation type="submission" date="2020-12" db="EMBL/GenBank/DDBJ databases">
        <title>Bacterial taxonomy.</title>
        <authorList>
            <person name="Pan X."/>
        </authorList>
    </citation>
    <scope>NUCLEOTIDE SEQUENCE</scope>
    <source>
        <strain evidence="8">B2012</strain>
    </source>
</reference>
<comment type="subcellular location">
    <subcellularLocation>
        <location evidence="1">Cell membrane</location>
        <topology evidence="1">Multi-pass membrane protein</topology>
    </subcellularLocation>
</comment>